<keyword evidence="2" id="KW-1185">Reference proteome</keyword>
<dbReference type="EnsemblPlants" id="AET5Gv20716100.8">
    <property type="protein sequence ID" value="AET5Gv20716100.8"/>
    <property type="gene ID" value="AET5Gv20716100"/>
</dbReference>
<dbReference type="Proteomes" id="UP000015105">
    <property type="component" value="Chromosome 5D"/>
</dbReference>
<dbReference type="PANTHER" id="PTHR33833:SF3">
    <property type="entry name" value="YCF49-LIKE PROTEIN"/>
    <property type="match status" value="1"/>
</dbReference>
<accession>A0A453LCP1</accession>
<dbReference type="Gramene" id="AET5Gv20716100.8">
    <property type="protein sequence ID" value="AET5Gv20716100.8"/>
    <property type="gene ID" value="AET5Gv20716100"/>
</dbReference>
<dbReference type="AlphaFoldDB" id="A0A453LCP1"/>
<dbReference type="InterPro" id="IPR019634">
    <property type="entry name" value="Uncharacterised_Ycf49"/>
</dbReference>
<protein>
    <submittedName>
        <fullName evidence="1">Uncharacterized protein</fullName>
    </submittedName>
</protein>
<evidence type="ECO:0000313" key="2">
    <source>
        <dbReference type="Proteomes" id="UP000015105"/>
    </source>
</evidence>
<name>A0A453LCP1_AEGTS</name>
<organism evidence="1 2">
    <name type="scientific">Aegilops tauschii subsp. strangulata</name>
    <name type="common">Goatgrass</name>
    <dbReference type="NCBI Taxonomy" id="200361"/>
    <lineage>
        <taxon>Eukaryota</taxon>
        <taxon>Viridiplantae</taxon>
        <taxon>Streptophyta</taxon>
        <taxon>Embryophyta</taxon>
        <taxon>Tracheophyta</taxon>
        <taxon>Spermatophyta</taxon>
        <taxon>Magnoliopsida</taxon>
        <taxon>Liliopsida</taxon>
        <taxon>Poales</taxon>
        <taxon>Poaceae</taxon>
        <taxon>BOP clade</taxon>
        <taxon>Pooideae</taxon>
        <taxon>Triticodae</taxon>
        <taxon>Triticeae</taxon>
        <taxon>Triticinae</taxon>
        <taxon>Aegilops</taxon>
    </lineage>
</organism>
<evidence type="ECO:0000313" key="1">
    <source>
        <dbReference type="EnsemblPlants" id="AET5Gv20716100.8"/>
    </source>
</evidence>
<reference evidence="1" key="4">
    <citation type="submission" date="2019-03" db="UniProtKB">
        <authorList>
            <consortium name="EnsemblPlants"/>
        </authorList>
    </citation>
    <scope>IDENTIFICATION</scope>
</reference>
<reference evidence="2" key="1">
    <citation type="journal article" date="2014" name="Science">
        <title>Ancient hybridizations among the ancestral genomes of bread wheat.</title>
        <authorList>
            <consortium name="International Wheat Genome Sequencing Consortium,"/>
            <person name="Marcussen T."/>
            <person name="Sandve S.R."/>
            <person name="Heier L."/>
            <person name="Spannagl M."/>
            <person name="Pfeifer M."/>
            <person name="Jakobsen K.S."/>
            <person name="Wulff B.B."/>
            <person name="Steuernagel B."/>
            <person name="Mayer K.F."/>
            <person name="Olsen O.A."/>
        </authorList>
    </citation>
    <scope>NUCLEOTIDE SEQUENCE [LARGE SCALE GENOMIC DNA]</scope>
    <source>
        <strain evidence="2">cv. AL8/78</strain>
    </source>
</reference>
<reference evidence="1" key="5">
    <citation type="journal article" date="2021" name="G3 (Bethesda)">
        <title>Aegilops tauschii genome assembly Aet v5.0 features greater sequence contiguity and improved annotation.</title>
        <authorList>
            <person name="Wang L."/>
            <person name="Zhu T."/>
            <person name="Rodriguez J.C."/>
            <person name="Deal K.R."/>
            <person name="Dubcovsky J."/>
            <person name="McGuire P.E."/>
            <person name="Lux T."/>
            <person name="Spannagl M."/>
            <person name="Mayer K.F.X."/>
            <person name="Baldrich P."/>
            <person name="Meyers B.C."/>
            <person name="Huo N."/>
            <person name="Gu Y.Q."/>
            <person name="Zhou H."/>
            <person name="Devos K.M."/>
            <person name="Bennetzen J.L."/>
            <person name="Unver T."/>
            <person name="Budak H."/>
            <person name="Gulick P.J."/>
            <person name="Galiba G."/>
            <person name="Kalapos B."/>
            <person name="Nelson D.R."/>
            <person name="Li P."/>
            <person name="You F.M."/>
            <person name="Luo M.C."/>
            <person name="Dvorak J."/>
        </authorList>
    </citation>
    <scope>NUCLEOTIDE SEQUENCE [LARGE SCALE GENOMIC DNA]</scope>
    <source>
        <strain evidence="1">cv. AL8/78</strain>
    </source>
</reference>
<sequence>RTYHEFCERQAKRSSSHFMASLRLVAALAPSPPPPSRREPPPPAARLARGVALAAAAATVAAAAASPPALAALAEPANALSLPTWAVHVSSVAEWVTAMALVWDYGERTGLKGWKGLSWGMGSTSRWSDVRVHLAFLLQFRVSRDTCGDSRRSNGDR</sequence>
<dbReference type="Pfam" id="PF10693">
    <property type="entry name" value="DUF2499"/>
    <property type="match status" value="1"/>
</dbReference>
<reference evidence="2" key="2">
    <citation type="journal article" date="2017" name="Nat. Plants">
        <title>The Aegilops tauschii genome reveals multiple impacts of transposons.</title>
        <authorList>
            <person name="Zhao G."/>
            <person name="Zou C."/>
            <person name="Li K."/>
            <person name="Wang K."/>
            <person name="Li T."/>
            <person name="Gao L."/>
            <person name="Zhang X."/>
            <person name="Wang H."/>
            <person name="Yang Z."/>
            <person name="Liu X."/>
            <person name="Jiang W."/>
            <person name="Mao L."/>
            <person name="Kong X."/>
            <person name="Jiao Y."/>
            <person name="Jia J."/>
        </authorList>
    </citation>
    <scope>NUCLEOTIDE SEQUENCE [LARGE SCALE GENOMIC DNA]</scope>
    <source>
        <strain evidence="2">cv. AL8/78</strain>
    </source>
</reference>
<proteinExistence type="predicted"/>
<dbReference type="PANTHER" id="PTHR33833">
    <property type="entry name" value="NUCLEOLAR-LIKE PROTEIN-RELATED"/>
    <property type="match status" value="1"/>
</dbReference>
<reference evidence="1" key="3">
    <citation type="journal article" date="2017" name="Nature">
        <title>Genome sequence of the progenitor of the wheat D genome Aegilops tauschii.</title>
        <authorList>
            <person name="Luo M.C."/>
            <person name="Gu Y.Q."/>
            <person name="Puiu D."/>
            <person name="Wang H."/>
            <person name="Twardziok S.O."/>
            <person name="Deal K.R."/>
            <person name="Huo N."/>
            <person name="Zhu T."/>
            <person name="Wang L."/>
            <person name="Wang Y."/>
            <person name="McGuire P.E."/>
            <person name="Liu S."/>
            <person name="Long H."/>
            <person name="Ramasamy R.K."/>
            <person name="Rodriguez J.C."/>
            <person name="Van S.L."/>
            <person name="Yuan L."/>
            <person name="Wang Z."/>
            <person name="Xia Z."/>
            <person name="Xiao L."/>
            <person name="Anderson O.D."/>
            <person name="Ouyang S."/>
            <person name="Liang Y."/>
            <person name="Zimin A.V."/>
            <person name="Pertea G."/>
            <person name="Qi P."/>
            <person name="Bennetzen J.L."/>
            <person name="Dai X."/>
            <person name="Dawson M.W."/>
            <person name="Muller H.G."/>
            <person name="Kugler K."/>
            <person name="Rivarola-Duarte L."/>
            <person name="Spannagl M."/>
            <person name="Mayer K.F.X."/>
            <person name="Lu F.H."/>
            <person name="Bevan M.W."/>
            <person name="Leroy P."/>
            <person name="Li P."/>
            <person name="You F.M."/>
            <person name="Sun Q."/>
            <person name="Liu Z."/>
            <person name="Lyons E."/>
            <person name="Wicker T."/>
            <person name="Salzberg S.L."/>
            <person name="Devos K.M."/>
            <person name="Dvorak J."/>
        </authorList>
    </citation>
    <scope>NUCLEOTIDE SEQUENCE [LARGE SCALE GENOMIC DNA]</scope>
    <source>
        <strain evidence="1">cv. AL8/78</strain>
    </source>
</reference>